<keyword evidence="4" id="KW-1185">Reference proteome</keyword>
<dbReference type="Proteomes" id="UP000326354">
    <property type="component" value="Chromosome"/>
</dbReference>
<feature type="compositionally biased region" description="Basic and acidic residues" evidence="1">
    <location>
        <begin position="133"/>
        <end position="142"/>
    </location>
</feature>
<dbReference type="AlphaFoldDB" id="A0A5S9F3F9"/>
<proteinExistence type="predicted"/>
<organism evidence="3 4">
    <name type="scientific">Uabimicrobium amorphum</name>
    <dbReference type="NCBI Taxonomy" id="2596890"/>
    <lineage>
        <taxon>Bacteria</taxon>
        <taxon>Pseudomonadati</taxon>
        <taxon>Planctomycetota</taxon>
        <taxon>Candidatus Uabimicrobiia</taxon>
        <taxon>Candidatus Uabimicrobiales</taxon>
        <taxon>Candidatus Uabimicrobiaceae</taxon>
        <taxon>Candidatus Uabimicrobium</taxon>
    </lineage>
</organism>
<evidence type="ECO:0000313" key="4">
    <source>
        <dbReference type="Proteomes" id="UP000326354"/>
    </source>
</evidence>
<dbReference type="RefSeq" id="WP_151968381.1">
    <property type="nucleotide sequence ID" value="NZ_AP019860.1"/>
</dbReference>
<dbReference type="EMBL" id="AP019860">
    <property type="protein sequence ID" value="BBM84211.1"/>
    <property type="molecule type" value="Genomic_DNA"/>
</dbReference>
<keyword evidence="2" id="KW-0812">Transmembrane</keyword>
<protein>
    <submittedName>
        <fullName evidence="3">Uncharacterized protein</fullName>
    </submittedName>
</protein>
<keyword evidence="2" id="KW-1133">Transmembrane helix</keyword>
<name>A0A5S9F3F9_UABAM</name>
<gene>
    <name evidence="3" type="ORF">UABAM_02567</name>
</gene>
<accession>A0A5S9F3F9</accession>
<reference evidence="3 4" key="1">
    <citation type="submission" date="2019-08" db="EMBL/GenBank/DDBJ databases">
        <title>Complete genome sequence of Candidatus Uab amorphum.</title>
        <authorList>
            <person name="Shiratori T."/>
            <person name="Suzuki S."/>
            <person name="Kakizawa Y."/>
            <person name="Ishida K."/>
        </authorList>
    </citation>
    <scope>NUCLEOTIDE SEQUENCE [LARGE SCALE GENOMIC DNA]</scope>
    <source>
        <strain evidence="3 4">SRT547</strain>
    </source>
</reference>
<keyword evidence="2" id="KW-0472">Membrane</keyword>
<dbReference type="KEGG" id="uam:UABAM_02567"/>
<evidence type="ECO:0000256" key="2">
    <source>
        <dbReference type="SAM" id="Phobius"/>
    </source>
</evidence>
<feature type="transmembrane region" description="Helical" evidence="2">
    <location>
        <begin position="12"/>
        <end position="31"/>
    </location>
</feature>
<feature type="region of interest" description="Disordered" evidence="1">
    <location>
        <begin position="133"/>
        <end position="156"/>
    </location>
</feature>
<sequence length="270" mass="31300">MSEEKNAMNNPFLVWGVFILIPVATFALYVYEVFFKEEVPTSSNAEKLYKEARSLETKGNLLKAYVNYSTLAEIHKNSPAGQQAQQRLDAMKKNLEMEILSLAGNGKWTQLRKKRGEVAKLLPDRLSWLDSKLKNKDDKDGKANTNNKPKKEKDRLSQEVENLKEKVDLLIAQQNYTQALELCKQAGLKNRNRKFKKQANRVIAHIHYEYATHKKDLLLAKIDGADIREFKNDFPEEILEITAHFRKFLSMSANTDKRRIKAREFLKKLD</sequence>
<evidence type="ECO:0000256" key="1">
    <source>
        <dbReference type="SAM" id="MobiDB-lite"/>
    </source>
</evidence>
<evidence type="ECO:0000313" key="3">
    <source>
        <dbReference type="EMBL" id="BBM84211.1"/>
    </source>
</evidence>